<sequence length="222" mass="26714">MNVYCKLRCPEDFKCQSKLLQIHFETVVLWSFQYRFLSLPAEMPAKSVCGRLKSQGFVSSYKILLQYLINNHLLLLMKQTNLFPQFWCFCEPLRSQCYLEWIISKLFICKILHACNNDSNKGYLLENFWAYPNYLFEIVRNTIITPNIRNKIKFLHLIRKRTLQKPSKMLFIPSYLLKCKFSAVKIPKWLHYFRYIYNSPFPKRQVQTWYSESISIPFLAFL</sequence>
<gene>
    <name evidence="1" type="ORF">ECRASSUSDP1_LOCUS9576</name>
</gene>
<proteinExistence type="predicted"/>
<dbReference type="Proteomes" id="UP001295684">
    <property type="component" value="Unassembled WGS sequence"/>
</dbReference>
<keyword evidence="2" id="KW-1185">Reference proteome</keyword>
<protein>
    <submittedName>
        <fullName evidence="1">Uncharacterized protein</fullName>
    </submittedName>
</protein>
<evidence type="ECO:0000313" key="2">
    <source>
        <dbReference type="Proteomes" id="UP001295684"/>
    </source>
</evidence>
<organism evidence="1 2">
    <name type="scientific">Euplotes crassus</name>
    <dbReference type="NCBI Taxonomy" id="5936"/>
    <lineage>
        <taxon>Eukaryota</taxon>
        <taxon>Sar</taxon>
        <taxon>Alveolata</taxon>
        <taxon>Ciliophora</taxon>
        <taxon>Intramacronucleata</taxon>
        <taxon>Spirotrichea</taxon>
        <taxon>Hypotrichia</taxon>
        <taxon>Euplotida</taxon>
        <taxon>Euplotidae</taxon>
        <taxon>Moneuplotes</taxon>
    </lineage>
</organism>
<evidence type="ECO:0000313" key="1">
    <source>
        <dbReference type="EMBL" id="CAI2368285.1"/>
    </source>
</evidence>
<comment type="caution">
    <text evidence="1">The sequence shown here is derived from an EMBL/GenBank/DDBJ whole genome shotgun (WGS) entry which is preliminary data.</text>
</comment>
<dbReference type="EMBL" id="CAMPGE010009418">
    <property type="protein sequence ID" value="CAI2368285.1"/>
    <property type="molecule type" value="Genomic_DNA"/>
</dbReference>
<accession>A0AAD1UJW6</accession>
<name>A0AAD1UJW6_EUPCR</name>
<reference evidence="1" key="1">
    <citation type="submission" date="2023-07" db="EMBL/GenBank/DDBJ databases">
        <authorList>
            <consortium name="AG Swart"/>
            <person name="Singh M."/>
            <person name="Singh A."/>
            <person name="Seah K."/>
            <person name="Emmerich C."/>
        </authorList>
    </citation>
    <scope>NUCLEOTIDE SEQUENCE</scope>
    <source>
        <strain evidence="1">DP1</strain>
    </source>
</reference>
<dbReference type="AlphaFoldDB" id="A0AAD1UJW6"/>